<dbReference type="AlphaFoldDB" id="A0A225D8N6"/>
<dbReference type="RefSeq" id="WP_161968057.1">
    <property type="nucleotide sequence ID" value="NZ_NIDE01000019.1"/>
</dbReference>
<evidence type="ECO:0000313" key="2">
    <source>
        <dbReference type="EMBL" id="OWK34898.1"/>
    </source>
</evidence>
<reference evidence="3" key="1">
    <citation type="submission" date="2017-06" db="EMBL/GenBank/DDBJ databases">
        <title>Genome analysis of Fimbriiglobus ruber SP5, the first member of the order Planctomycetales with confirmed chitinolytic capability.</title>
        <authorList>
            <person name="Ravin N.V."/>
            <person name="Rakitin A.L."/>
            <person name="Ivanova A.A."/>
            <person name="Beletsky A.V."/>
            <person name="Kulichevskaya I.S."/>
            <person name="Mardanov A.V."/>
            <person name="Dedysh S.N."/>
        </authorList>
    </citation>
    <scope>NUCLEOTIDE SEQUENCE [LARGE SCALE GENOMIC DNA]</scope>
    <source>
        <strain evidence="3">SP5</strain>
    </source>
</reference>
<proteinExistence type="predicted"/>
<dbReference type="InterPro" id="IPR009003">
    <property type="entry name" value="Peptidase_S1_PA"/>
</dbReference>
<protein>
    <recommendedName>
        <fullName evidence="1">ABC-three component systems C-terminal domain-containing protein</fullName>
    </recommendedName>
</protein>
<evidence type="ECO:0000313" key="3">
    <source>
        <dbReference type="Proteomes" id="UP000214646"/>
    </source>
</evidence>
<gene>
    <name evidence="2" type="ORF">FRUB_09740</name>
</gene>
<organism evidence="2 3">
    <name type="scientific">Fimbriiglobus ruber</name>
    <dbReference type="NCBI Taxonomy" id="1908690"/>
    <lineage>
        <taxon>Bacteria</taxon>
        <taxon>Pseudomonadati</taxon>
        <taxon>Planctomycetota</taxon>
        <taxon>Planctomycetia</taxon>
        <taxon>Gemmatales</taxon>
        <taxon>Gemmataceae</taxon>
        <taxon>Fimbriiglobus</taxon>
    </lineage>
</organism>
<dbReference type="Gene3D" id="2.40.10.120">
    <property type="match status" value="1"/>
</dbReference>
<evidence type="ECO:0000259" key="1">
    <source>
        <dbReference type="Pfam" id="PF20278"/>
    </source>
</evidence>
<name>A0A225D8N6_9BACT</name>
<keyword evidence="3" id="KW-1185">Reference proteome</keyword>
<accession>A0A225D8N6</accession>
<comment type="caution">
    <text evidence="2">The sequence shown here is derived from an EMBL/GenBank/DDBJ whole genome shotgun (WGS) entry which is preliminary data.</text>
</comment>
<dbReference type="SUPFAM" id="SSF50494">
    <property type="entry name" value="Trypsin-like serine proteases"/>
    <property type="match status" value="1"/>
</dbReference>
<dbReference type="Pfam" id="PF20278">
    <property type="entry name" value="CTD2"/>
    <property type="match status" value="1"/>
</dbReference>
<dbReference type="Proteomes" id="UP000214646">
    <property type="component" value="Unassembled WGS sequence"/>
</dbReference>
<dbReference type="EMBL" id="NIDE01000019">
    <property type="protein sequence ID" value="OWK34898.1"/>
    <property type="molecule type" value="Genomic_DNA"/>
</dbReference>
<sequence length="598" mass="65938">MNQLIHCAARLLDKKQKAVGGGVLISNNRVLTCAHVVNTALDLDANNTLMPNGSILVDFPLLAQGGRHYSRVVFFHFDPANQAEDVAVLELQTKPKGCTPATFCSDVDLYGFKFEAYGYADGYETGAWSEGKLGRIDALGLLQLTNTEITGYAVEPGFSGTPVWVGQLSAVAGIVVSSDKDPNTRVSFLIPTAKLASRYPDLSGLVRSKSHSRLIEEELASVAGVGKHQIRISEAAHGKFRWRGGIAPVQFGLLWKGRTDFLIAYEPAQTRCRDVSDALLRAAIHGSGGTLFVAEPDRWKERSTEIVNKCLGTNWDRSSPSLAAATARTWGLQPLTEYEDAEYLVEKEYSPTELSSILNTVMDLVLLERLSEFASEMLVDGKSGELAMTIESELATEMWVVWQEWEATLRDQPELLSHFFRVMMSKADVKQLQFAQARVGLHTLVPCLLRSVIFALAIRVCLPWDFRPVMDERHANIVARHGYAHLCGLQLIEAVMIVQKVQSLMWETDYVILPHFTDPGEDIPSLSKSFMNGESKFSRLDKPTAGSPLFLTGDGAFLRAILAGKHDLQAHLQGVVAKWITRQEKEIDQAVEGAAHAS</sequence>
<dbReference type="Pfam" id="PF13365">
    <property type="entry name" value="Trypsin_2"/>
    <property type="match status" value="1"/>
</dbReference>
<dbReference type="OrthoDB" id="8479370at2"/>
<dbReference type="InterPro" id="IPR046918">
    <property type="entry name" value="ABC-3C_CTD2"/>
</dbReference>
<feature type="domain" description="ABC-three component systems C-terminal" evidence="1">
    <location>
        <begin position="237"/>
        <end position="573"/>
    </location>
</feature>